<sequence length="557" mass="62316">MKKFNKTSLLFFGLSLAVSVLSCTSSEQKTAEKTKKNGTDSLLDYVDNRLKIYEKVKLTTNLNALSVSERKVLPLLIEAAKIMDELFWKQAYPQRDSLLNAIKDEKTKQFVMINYGPWDRLNGDKPFVAGIGAKTLNGTFYPAGMTKEQLEKSDVKDKFGLYSVIRTEQDQLISVPYHVIYATELQRASSLLKQAALLTDDASFKKYLNLRADALVTDNYKASDLAWLDMKTNGLDIIIGPIENYEDKLFNARAAFESYVLVKDKEWSKRLAKYVAMLPELQRGLPVDAKYKKEVPGTDSELNAYDVVYYAGDCNAGSKTIAVNLPNDEEIQQQKGTRRSQLKNAMQAKFDKILVPIAKELIDAEQQKYIKFDAFFANVMFHEVAHGLGIKNTITGKGTVRSALKEQYSWLEEGKADILGLYMVTGLLQKGELTGDIKEYYTTFMAGLLRSVRFGASSAHGKANMQCFNYFKEQGAFQRTAKGTYKVDFDKFATAMNGLGNLIITLQGNGDRLAVENAQKAKGIIAPELQADLDRLSKKGIPVDIVFDQGVDVLGMK</sequence>
<name>A0A4U1C933_9SPHI</name>
<evidence type="ECO:0000256" key="2">
    <source>
        <dbReference type="ARBA" id="ARBA00022801"/>
    </source>
</evidence>
<dbReference type="GO" id="GO:0005737">
    <property type="term" value="C:cytoplasm"/>
    <property type="evidence" value="ECO:0007669"/>
    <property type="project" value="TreeGrafter"/>
</dbReference>
<keyword evidence="5" id="KW-1185">Reference proteome</keyword>
<feature type="chain" id="PRO_5020514384" evidence="3">
    <location>
        <begin position="23"/>
        <end position="557"/>
    </location>
</feature>
<dbReference type="Gene3D" id="3.30.540.30">
    <property type="match status" value="1"/>
</dbReference>
<dbReference type="GO" id="GO:0046872">
    <property type="term" value="F:metal ion binding"/>
    <property type="evidence" value="ECO:0007669"/>
    <property type="project" value="UniProtKB-KW"/>
</dbReference>
<accession>A0A4U1C933</accession>
<organism evidence="4 5">
    <name type="scientific">Pedobacter cryotolerans</name>
    <dbReference type="NCBI Taxonomy" id="2571270"/>
    <lineage>
        <taxon>Bacteria</taxon>
        <taxon>Pseudomonadati</taxon>
        <taxon>Bacteroidota</taxon>
        <taxon>Sphingobacteriia</taxon>
        <taxon>Sphingobacteriales</taxon>
        <taxon>Sphingobacteriaceae</taxon>
        <taxon>Pedobacter</taxon>
    </lineage>
</organism>
<dbReference type="PROSITE" id="PS51257">
    <property type="entry name" value="PROKAR_LIPOPROTEIN"/>
    <property type="match status" value="1"/>
</dbReference>
<dbReference type="PANTHER" id="PTHR23422">
    <property type="entry name" value="DIPEPTIDYL PEPTIDASE III-RELATED"/>
    <property type="match status" value="1"/>
</dbReference>
<evidence type="ECO:0000256" key="1">
    <source>
        <dbReference type="ARBA" id="ARBA00022723"/>
    </source>
</evidence>
<keyword evidence="2 4" id="KW-0378">Hydrolase</keyword>
<dbReference type="PANTHER" id="PTHR23422:SF9">
    <property type="entry name" value="ZN-DEPENDENT HYDROLASE"/>
    <property type="match status" value="1"/>
</dbReference>
<evidence type="ECO:0000313" key="5">
    <source>
        <dbReference type="Proteomes" id="UP000310477"/>
    </source>
</evidence>
<protein>
    <submittedName>
        <fullName evidence="4">Zn-dependent hydrolase</fullName>
    </submittedName>
</protein>
<dbReference type="GO" id="GO:0008239">
    <property type="term" value="F:dipeptidyl-peptidase activity"/>
    <property type="evidence" value="ECO:0007669"/>
    <property type="project" value="TreeGrafter"/>
</dbReference>
<feature type="signal peptide" evidence="3">
    <location>
        <begin position="1"/>
        <end position="22"/>
    </location>
</feature>
<dbReference type="OrthoDB" id="9812747at2"/>
<dbReference type="EMBL" id="SWBO01000003">
    <property type="protein sequence ID" value="TKC02101.1"/>
    <property type="molecule type" value="Genomic_DNA"/>
</dbReference>
<keyword evidence="1" id="KW-0479">Metal-binding</keyword>
<dbReference type="Pfam" id="PF03571">
    <property type="entry name" value="Peptidase_M49"/>
    <property type="match status" value="1"/>
</dbReference>
<dbReference type="InterPro" id="IPR039461">
    <property type="entry name" value="Peptidase_M49"/>
</dbReference>
<dbReference type="Proteomes" id="UP000310477">
    <property type="component" value="Unassembled WGS sequence"/>
</dbReference>
<proteinExistence type="predicted"/>
<dbReference type="RefSeq" id="WP_136876119.1">
    <property type="nucleotide sequence ID" value="NZ_SWBO01000003.1"/>
</dbReference>
<dbReference type="AlphaFoldDB" id="A0A4U1C933"/>
<reference evidence="4 5" key="1">
    <citation type="submission" date="2019-04" db="EMBL/GenBank/DDBJ databases">
        <title>Pedobacter sp. AR-2-6 sp. nov., isolated from Arctic soil.</title>
        <authorList>
            <person name="Dahal R.H."/>
            <person name="Kim D.-U."/>
        </authorList>
    </citation>
    <scope>NUCLEOTIDE SEQUENCE [LARGE SCALE GENOMIC DNA]</scope>
    <source>
        <strain evidence="4 5">AR-2-6</strain>
    </source>
</reference>
<evidence type="ECO:0000256" key="3">
    <source>
        <dbReference type="SAM" id="SignalP"/>
    </source>
</evidence>
<gene>
    <name evidence="4" type="ORF">FA045_07605</name>
</gene>
<comment type="caution">
    <text evidence="4">The sequence shown here is derived from an EMBL/GenBank/DDBJ whole genome shotgun (WGS) entry which is preliminary data.</text>
</comment>
<evidence type="ECO:0000313" key="4">
    <source>
        <dbReference type="EMBL" id="TKC02101.1"/>
    </source>
</evidence>
<keyword evidence="3" id="KW-0732">Signal</keyword>